<accession>A0AAV0MUB7</accession>
<dbReference type="InterPro" id="IPR017441">
    <property type="entry name" value="Protein_kinase_ATP_BS"/>
</dbReference>
<dbReference type="Proteomes" id="UP001154282">
    <property type="component" value="Unassembled WGS sequence"/>
</dbReference>
<keyword evidence="9 15" id="KW-1133">Transmembrane helix</keyword>
<evidence type="ECO:0000256" key="15">
    <source>
        <dbReference type="SAM" id="Phobius"/>
    </source>
</evidence>
<keyword evidence="21" id="KW-1185">Reference proteome</keyword>
<evidence type="ECO:0000256" key="8">
    <source>
        <dbReference type="ARBA" id="ARBA00022840"/>
    </source>
</evidence>
<dbReference type="PROSITE" id="PS50927">
    <property type="entry name" value="BULB_LECTIN"/>
    <property type="match status" value="1"/>
</dbReference>
<name>A0AAV0MUB7_9ROSI</name>
<dbReference type="CDD" id="cd00028">
    <property type="entry name" value="B_lectin"/>
    <property type="match status" value="1"/>
</dbReference>
<proteinExistence type="inferred from homology"/>
<dbReference type="GO" id="GO:0016020">
    <property type="term" value="C:membrane"/>
    <property type="evidence" value="ECO:0007669"/>
    <property type="project" value="UniProtKB-SubCell"/>
</dbReference>
<keyword evidence="7 13" id="KW-0418">Kinase</keyword>
<dbReference type="EMBL" id="CAMGYJ010000007">
    <property type="protein sequence ID" value="CAI0449280.1"/>
    <property type="molecule type" value="Genomic_DNA"/>
</dbReference>
<dbReference type="CDD" id="cd01098">
    <property type="entry name" value="PAN_AP_plant"/>
    <property type="match status" value="1"/>
</dbReference>
<dbReference type="GO" id="GO:0004674">
    <property type="term" value="F:protein serine/threonine kinase activity"/>
    <property type="evidence" value="ECO:0007669"/>
    <property type="project" value="UniProtKB-KW"/>
</dbReference>
<dbReference type="PROSITE" id="PS00107">
    <property type="entry name" value="PROTEIN_KINASE_ATP"/>
    <property type="match status" value="1"/>
</dbReference>
<feature type="chain" id="PRO_5043639678" description="Receptor-like serine/threonine-protein kinase" evidence="16">
    <location>
        <begin position="32"/>
        <end position="828"/>
    </location>
</feature>
<dbReference type="InterPro" id="IPR008271">
    <property type="entry name" value="Ser/Thr_kinase_AS"/>
</dbReference>
<reference evidence="20" key="1">
    <citation type="submission" date="2022-08" db="EMBL/GenBank/DDBJ databases">
        <authorList>
            <person name="Gutierrez-Valencia J."/>
        </authorList>
    </citation>
    <scope>NUCLEOTIDE SEQUENCE</scope>
</reference>
<keyword evidence="8 13" id="KW-0067">ATP-binding</keyword>
<dbReference type="Pfam" id="PF08276">
    <property type="entry name" value="PAN_2"/>
    <property type="match status" value="1"/>
</dbReference>
<keyword evidence="3 13" id="KW-0808">Transferase</keyword>
<comment type="similarity">
    <text evidence="13">Belongs to the protein kinase superfamily. Ser/Thr protein kinase family.</text>
</comment>
<evidence type="ECO:0000313" key="21">
    <source>
        <dbReference type="Proteomes" id="UP001154282"/>
    </source>
</evidence>
<evidence type="ECO:0000259" key="19">
    <source>
        <dbReference type="PROSITE" id="PS50948"/>
    </source>
</evidence>
<dbReference type="Gene3D" id="3.30.200.20">
    <property type="entry name" value="Phosphorylase Kinase, domain 1"/>
    <property type="match status" value="1"/>
</dbReference>
<dbReference type="Pfam" id="PF01453">
    <property type="entry name" value="B_lectin"/>
    <property type="match status" value="1"/>
</dbReference>
<feature type="transmembrane region" description="Helical" evidence="15">
    <location>
        <begin position="458"/>
        <end position="485"/>
    </location>
</feature>
<sequence length="828" mass="91823">MGFSRILRPSCLSLSFLILLSFSLNLHCSTGSETISLGRPLSGNQTLISPQGNFALGFFTPGGSSSSGRHYIGIWYNKLPDQTIVWVANRDRPVSDPTRSSLNLSRDGNLALLDESGNTVWSTNSTSMVSNSTAAAVLLDNGNFVLRADVENSSSTIWESFDHPTDHWLPGGKIGYNKISNAKQILASWRSPLNPAPSQFTLGPSQNGSSHELLWNGSQMYWTSGVWNGRIFSLVPELQLNYYVTNMTRISNDKDDYFTYDSAVPSAFTRFVVESSGQLKQYVWGRNFTSWTLFWTRPTQQCQVYAFCGVASICNLQDEPLCVCIDGFGPKHQRDWDLSDHSGGCVRKTPLNCTNNAVGEVDKFRTLPNMQYPSNPESWPGGNLQECESLCLANCSCDAFAYDNGCLIWKRDHMFNLQQLLEAERVGKDIHVRVASSEIPSIEDNSAVKKRKKHTRTVLIVVAATVGSGFVTLSAAGLLLLVILWRRSNNASAAAAADDKYEPRDDNSLSFFNYKELKTATKNFSEKLGEGGFGAVYKGTLPNSTLIAVKQLKSLQQSEKQFMAEVKTIGTIQHINLVRLRGFSVESSKRFLVYEYMPNGSLESLLFHQTTATTLSWRFRYQIAAGSARGLAYLHEDCRDCIIHCDIKPDNILLDSEYNPKVADLGLAKIFGREFSRVLTTMRGTRGYLAPEWISGEAITPKADVFSYGMLLCEIISGRRNTDSSEVDSYFPFELASAVSRGGDVASLLDDKLEGNADMEEVGRACRVACWCIQDNEKDRPTMRQVVQILDGVCEVNTPAVPRFLERYAEGSSAATMNYLQGMSSSKE</sequence>
<feature type="binding site" evidence="14">
    <location>
        <position position="550"/>
    </location>
    <ligand>
        <name>ATP</name>
        <dbReference type="ChEBI" id="CHEBI:30616"/>
    </ligand>
</feature>
<dbReference type="Gene3D" id="2.90.10.10">
    <property type="entry name" value="Bulb-type lectin domain"/>
    <property type="match status" value="1"/>
</dbReference>
<feature type="domain" description="Bulb-type lectin" evidence="18">
    <location>
        <begin position="32"/>
        <end position="159"/>
    </location>
</feature>
<dbReference type="InterPro" id="IPR024171">
    <property type="entry name" value="SRK-like_kinase"/>
</dbReference>
<evidence type="ECO:0000256" key="12">
    <source>
        <dbReference type="ARBA" id="ARBA00023180"/>
    </source>
</evidence>
<feature type="domain" description="Protein kinase" evidence="17">
    <location>
        <begin position="522"/>
        <end position="801"/>
    </location>
</feature>
<dbReference type="InterPro" id="IPR036426">
    <property type="entry name" value="Bulb-type_lectin_dom_sf"/>
</dbReference>
<dbReference type="Pfam" id="PF00954">
    <property type="entry name" value="S_locus_glycop"/>
    <property type="match status" value="1"/>
</dbReference>
<evidence type="ECO:0000256" key="14">
    <source>
        <dbReference type="PROSITE-ProRule" id="PRU10141"/>
    </source>
</evidence>
<comment type="subcellular location">
    <subcellularLocation>
        <location evidence="1">Membrane</location>
        <topology evidence="1">Single-pass membrane protein</topology>
    </subcellularLocation>
</comment>
<dbReference type="CDD" id="cd14066">
    <property type="entry name" value="STKc_IRAK"/>
    <property type="match status" value="1"/>
</dbReference>
<evidence type="ECO:0000259" key="17">
    <source>
        <dbReference type="PROSITE" id="PS50011"/>
    </source>
</evidence>
<protein>
    <recommendedName>
        <fullName evidence="13">Receptor-like serine/threonine-protein kinase</fullName>
        <ecNumber evidence="13">2.7.11.1</ecNumber>
    </recommendedName>
</protein>
<evidence type="ECO:0000259" key="18">
    <source>
        <dbReference type="PROSITE" id="PS50927"/>
    </source>
</evidence>
<evidence type="ECO:0000256" key="9">
    <source>
        <dbReference type="ARBA" id="ARBA00022989"/>
    </source>
</evidence>
<gene>
    <name evidence="20" type="ORF">LITE_LOCUS30106</name>
</gene>
<evidence type="ECO:0000256" key="10">
    <source>
        <dbReference type="ARBA" id="ARBA00023136"/>
    </source>
</evidence>
<keyword evidence="12" id="KW-0325">Glycoprotein</keyword>
<dbReference type="PIRSF" id="PIRSF000641">
    <property type="entry name" value="SRK"/>
    <property type="match status" value="1"/>
</dbReference>
<dbReference type="InterPro" id="IPR003609">
    <property type="entry name" value="Pan_app"/>
</dbReference>
<dbReference type="GO" id="GO:0048544">
    <property type="term" value="P:recognition of pollen"/>
    <property type="evidence" value="ECO:0007669"/>
    <property type="project" value="InterPro"/>
</dbReference>
<dbReference type="InterPro" id="IPR001480">
    <property type="entry name" value="Bulb-type_lectin_dom"/>
</dbReference>
<evidence type="ECO:0000256" key="13">
    <source>
        <dbReference type="PIRNR" id="PIRNR000641"/>
    </source>
</evidence>
<dbReference type="GO" id="GO:0005524">
    <property type="term" value="F:ATP binding"/>
    <property type="evidence" value="ECO:0007669"/>
    <property type="project" value="UniProtKB-UniRule"/>
</dbReference>
<comment type="caution">
    <text evidence="20">The sequence shown here is derived from an EMBL/GenBank/DDBJ whole genome shotgun (WGS) entry which is preliminary data.</text>
</comment>
<dbReference type="InterPro" id="IPR000719">
    <property type="entry name" value="Prot_kinase_dom"/>
</dbReference>
<dbReference type="SUPFAM" id="SSF51110">
    <property type="entry name" value="alpha-D-mannose-specific plant lectins"/>
    <property type="match status" value="1"/>
</dbReference>
<evidence type="ECO:0000256" key="3">
    <source>
        <dbReference type="ARBA" id="ARBA00022679"/>
    </source>
</evidence>
<dbReference type="PANTHER" id="PTHR47974">
    <property type="entry name" value="OS07G0415500 PROTEIN"/>
    <property type="match status" value="1"/>
</dbReference>
<keyword evidence="6 13" id="KW-0547">Nucleotide-binding</keyword>
<comment type="catalytic activity">
    <reaction evidence="13">
        <text>L-threonyl-[protein] + ATP = O-phospho-L-threonyl-[protein] + ADP + H(+)</text>
        <dbReference type="Rhea" id="RHEA:46608"/>
        <dbReference type="Rhea" id="RHEA-COMP:11060"/>
        <dbReference type="Rhea" id="RHEA-COMP:11605"/>
        <dbReference type="ChEBI" id="CHEBI:15378"/>
        <dbReference type="ChEBI" id="CHEBI:30013"/>
        <dbReference type="ChEBI" id="CHEBI:30616"/>
        <dbReference type="ChEBI" id="CHEBI:61977"/>
        <dbReference type="ChEBI" id="CHEBI:456216"/>
        <dbReference type="EC" id="2.7.11.1"/>
    </reaction>
</comment>
<evidence type="ECO:0000256" key="2">
    <source>
        <dbReference type="ARBA" id="ARBA00022527"/>
    </source>
</evidence>
<keyword evidence="10 15" id="KW-0472">Membrane</keyword>
<dbReference type="SMART" id="SM00220">
    <property type="entry name" value="S_TKc"/>
    <property type="match status" value="1"/>
</dbReference>
<evidence type="ECO:0000256" key="11">
    <source>
        <dbReference type="ARBA" id="ARBA00023157"/>
    </source>
</evidence>
<dbReference type="FunFam" id="2.90.10.10:FF:000002">
    <property type="entry name" value="Serine/threonine-protein kinase"/>
    <property type="match status" value="1"/>
</dbReference>
<dbReference type="PROSITE" id="PS50011">
    <property type="entry name" value="PROTEIN_KINASE_DOM"/>
    <property type="match status" value="1"/>
</dbReference>
<dbReference type="SUPFAM" id="SSF56112">
    <property type="entry name" value="Protein kinase-like (PK-like)"/>
    <property type="match status" value="1"/>
</dbReference>
<evidence type="ECO:0000256" key="4">
    <source>
        <dbReference type="ARBA" id="ARBA00022692"/>
    </source>
</evidence>
<feature type="signal peptide" evidence="16">
    <location>
        <begin position="1"/>
        <end position="31"/>
    </location>
</feature>
<dbReference type="EC" id="2.7.11.1" evidence="13"/>
<evidence type="ECO:0000313" key="20">
    <source>
        <dbReference type="EMBL" id="CAI0449280.1"/>
    </source>
</evidence>
<feature type="domain" description="Apple" evidence="19">
    <location>
        <begin position="353"/>
        <end position="435"/>
    </location>
</feature>
<dbReference type="PANTHER" id="PTHR47974:SF19">
    <property type="entry name" value="RECEPTOR-LIKE SERINE_THREONINE-PROTEIN KINASE"/>
    <property type="match status" value="1"/>
</dbReference>
<dbReference type="PROSITE" id="PS50948">
    <property type="entry name" value="PAN"/>
    <property type="match status" value="1"/>
</dbReference>
<keyword evidence="11" id="KW-1015">Disulfide bond</keyword>
<keyword evidence="5 16" id="KW-0732">Signal</keyword>
<dbReference type="SMART" id="SM00108">
    <property type="entry name" value="B_lectin"/>
    <property type="match status" value="1"/>
</dbReference>
<organism evidence="20 21">
    <name type="scientific">Linum tenue</name>
    <dbReference type="NCBI Taxonomy" id="586396"/>
    <lineage>
        <taxon>Eukaryota</taxon>
        <taxon>Viridiplantae</taxon>
        <taxon>Streptophyta</taxon>
        <taxon>Embryophyta</taxon>
        <taxon>Tracheophyta</taxon>
        <taxon>Spermatophyta</taxon>
        <taxon>Magnoliopsida</taxon>
        <taxon>eudicotyledons</taxon>
        <taxon>Gunneridae</taxon>
        <taxon>Pentapetalae</taxon>
        <taxon>rosids</taxon>
        <taxon>fabids</taxon>
        <taxon>Malpighiales</taxon>
        <taxon>Linaceae</taxon>
        <taxon>Linum</taxon>
    </lineage>
</organism>
<dbReference type="InterPro" id="IPR000858">
    <property type="entry name" value="S_locus_glycoprot_dom"/>
</dbReference>
<dbReference type="InterPro" id="IPR011009">
    <property type="entry name" value="Kinase-like_dom_sf"/>
</dbReference>
<dbReference type="FunFam" id="3.30.200.20:FF:000178">
    <property type="entry name" value="serine/threonine-protein kinase PBS1-like"/>
    <property type="match status" value="1"/>
</dbReference>
<evidence type="ECO:0000256" key="6">
    <source>
        <dbReference type="ARBA" id="ARBA00022741"/>
    </source>
</evidence>
<evidence type="ECO:0000256" key="7">
    <source>
        <dbReference type="ARBA" id="ARBA00022777"/>
    </source>
</evidence>
<evidence type="ECO:0000256" key="5">
    <source>
        <dbReference type="ARBA" id="ARBA00022729"/>
    </source>
</evidence>
<evidence type="ECO:0000256" key="1">
    <source>
        <dbReference type="ARBA" id="ARBA00004167"/>
    </source>
</evidence>
<evidence type="ECO:0000256" key="16">
    <source>
        <dbReference type="SAM" id="SignalP"/>
    </source>
</evidence>
<dbReference type="Pfam" id="PF00069">
    <property type="entry name" value="Pkinase"/>
    <property type="match status" value="1"/>
</dbReference>
<keyword evidence="2 13" id="KW-0723">Serine/threonine-protein kinase</keyword>
<dbReference type="AlphaFoldDB" id="A0AAV0MUB7"/>
<dbReference type="PROSITE" id="PS00108">
    <property type="entry name" value="PROTEIN_KINASE_ST"/>
    <property type="match status" value="1"/>
</dbReference>
<comment type="catalytic activity">
    <reaction evidence="13">
        <text>L-seryl-[protein] + ATP = O-phospho-L-seryl-[protein] + ADP + H(+)</text>
        <dbReference type="Rhea" id="RHEA:17989"/>
        <dbReference type="Rhea" id="RHEA-COMP:9863"/>
        <dbReference type="Rhea" id="RHEA-COMP:11604"/>
        <dbReference type="ChEBI" id="CHEBI:15378"/>
        <dbReference type="ChEBI" id="CHEBI:29999"/>
        <dbReference type="ChEBI" id="CHEBI:30616"/>
        <dbReference type="ChEBI" id="CHEBI:83421"/>
        <dbReference type="ChEBI" id="CHEBI:456216"/>
        <dbReference type="EC" id="2.7.11.1"/>
    </reaction>
</comment>
<dbReference type="FunFam" id="1.10.510.10:FF:000227">
    <property type="entry name" value="Serine/threonine-protein kinase"/>
    <property type="match status" value="1"/>
</dbReference>
<dbReference type="SMART" id="SM00473">
    <property type="entry name" value="PAN_AP"/>
    <property type="match status" value="1"/>
</dbReference>
<dbReference type="Gene3D" id="1.10.510.10">
    <property type="entry name" value="Transferase(Phosphotransferase) domain 1"/>
    <property type="match status" value="1"/>
</dbReference>
<keyword evidence="4 15" id="KW-0812">Transmembrane</keyword>